<dbReference type="SMART" id="SM00448">
    <property type="entry name" value="REC"/>
    <property type="match status" value="1"/>
</dbReference>
<dbReference type="Gene3D" id="3.40.50.2300">
    <property type="match status" value="1"/>
</dbReference>
<evidence type="ECO:0000256" key="3">
    <source>
        <dbReference type="PROSITE-ProRule" id="PRU00169"/>
    </source>
</evidence>
<dbReference type="InterPro" id="IPR050595">
    <property type="entry name" value="Bact_response_regulator"/>
</dbReference>
<keyword evidence="6" id="KW-1185">Reference proteome</keyword>
<feature type="modified residue" description="4-aspartylphosphate" evidence="3">
    <location>
        <position position="65"/>
    </location>
</feature>
<evidence type="ECO:0000256" key="2">
    <source>
        <dbReference type="ARBA" id="ARBA00023012"/>
    </source>
</evidence>
<keyword evidence="2" id="KW-0902">Two-component regulatory system</keyword>
<accession>A0A7W5H4U9</accession>
<proteinExistence type="predicted"/>
<dbReference type="EMBL" id="JACHXU010000007">
    <property type="protein sequence ID" value="MBB3206782.1"/>
    <property type="molecule type" value="Genomic_DNA"/>
</dbReference>
<comment type="caution">
    <text evidence="5">The sequence shown here is derived from an EMBL/GenBank/DDBJ whole genome shotgun (WGS) entry which is preliminary data.</text>
</comment>
<dbReference type="Proteomes" id="UP000536179">
    <property type="component" value="Unassembled WGS sequence"/>
</dbReference>
<dbReference type="Pfam" id="PF00072">
    <property type="entry name" value="Response_reg"/>
    <property type="match status" value="1"/>
</dbReference>
<evidence type="ECO:0000313" key="6">
    <source>
        <dbReference type="Proteomes" id="UP000536179"/>
    </source>
</evidence>
<sequence length="137" mass="15058">MLKVPERNSDRESFPTVLVVDDAASSRHLVTRTLERLGFSTLVAEDGRAALKLARDTSPDAIVTDLEMPIMDGEKLIEGLRTGDIEHLRDIPIIVCSSKINEKTLSELNQLHVEAVVPKPVNVRALAVAALRYFSAV</sequence>
<dbReference type="PROSITE" id="PS50110">
    <property type="entry name" value="RESPONSE_REGULATORY"/>
    <property type="match status" value="1"/>
</dbReference>
<dbReference type="PANTHER" id="PTHR44591:SF14">
    <property type="entry name" value="PROTEIN PILG"/>
    <property type="match status" value="1"/>
</dbReference>
<evidence type="ECO:0000259" key="4">
    <source>
        <dbReference type="PROSITE" id="PS50110"/>
    </source>
</evidence>
<evidence type="ECO:0000313" key="5">
    <source>
        <dbReference type="EMBL" id="MBB3206782.1"/>
    </source>
</evidence>
<dbReference type="PANTHER" id="PTHR44591">
    <property type="entry name" value="STRESS RESPONSE REGULATOR PROTEIN 1"/>
    <property type="match status" value="1"/>
</dbReference>
<gene>
    <name evidence="5" type="ORF">FHS27_002594</name>
</gene>
<dbReference type="RefSeq" id="WP_184305205.1">
    <property type="nucleotide sequence ID" value="NZ_JACHXU010000007.1"/>
</dbReference>
<organism evidence="5 6">
    <name type="scientific">Aporhodopirellula rubra</name>
    <dbReference type="NCBI Taxonomy" id="980271"/>
    <lineage>
        <taxon>Bacteria</taxon>
        <taxon>Pseudomonadati</taxon>
        <taxon>Planctomycetota</taxon>
        <taxon>Planctomycetia</taxon>
        <taxon>Pirellulales</taxon>
        <taxon>Pirellulaceae</taxon>
        <taxon>Aporhodopirellula</taxon>
    </lineage>
</organism>
<feature type="domain" description="Response regulatory" evidence="4">
    <location>
        <begin position="16"/>
        <end position="134"/>
    </location>
</feature>
<dbReference type="CDD" id="cd00156">
    <property type="entry name" value="REC"/>
    <property type="match status" value="1"/>
</dbReference>
<dbReference type="AlphaFoldDB" id="A0A7W5H4U9"/>
<evidence type="ECO:0000256" key="1">
    <source>
        <dbReference type="ARBA" id="ARBA00022553"/>
    </source>
</evidence>
<dbReference type="InterPro" id="IPR001789">
    <property type="entry name" value="Sig_transdc_resp-reg_receiver"/>
</dbReference>
<dbReference type="GO" id="GO:0000160">
    <property type="term" value="P:phosphorelay signal transduction system"/>
    <property type="evidence" value="ECO:0007669"/>
    <property type="project" value="UniProtKB-KW"/>
</dbReference>
<dbReference type="InterPro" id="IPR011006">
    <property type="entry name" value="CheY-like_superfamily"/>
</dbReference>
<reference evidence="5 6" key="1">
    <citation type="submission" date="2020-08" db="EMBL/GenBank/DDBJ databases">
        <title>Genomic Encyclopedia of Type Strains, Phase III (KMG-III): the genomes of soil and plant-associated and newly described type strains.</title>
        <authorList>
            <person name="Whitman W."/>
        </authorList>
    </citation>
    <scope>NUCLEOTIDE SEQUENCE [LARGE SCALE GENOMIC DNA]</scope>
    <source>
        <strain evidence="5 6">CECT 8075</strain>
    </source>
</reference>
<dbReference type="SUPFAM" id="SSF52172">
    <property type="entry name" value="CheY-like"/>
    <property type="match status" value="1"/>
</dbReference>
<name>A0A7W5H4U9_9BACT</name>
<protein>
    <submittedName>
        <fullName evidence="5">CheY-like chemotaxis protein</fullName>
    </submittedName>
</protein>
<keyword evidence="1 3" id="KW-0597">Phosphoprotein</keyword>